<dbReference type="InterPro" id="IPR036518">
    <property type="entry name" value="CobE/GbiG_C_sf"/>
</dbReference>
<comment type="pathway">
    <text evidence="1">Cofactor biosynthesis; adenosylcobalamin biosynthesis.</text>
</comment>
<dbReference type="Gene3D" id="3.40.50.11220">
    <property type="match status" value="1"/>
</dbReference>
<keyword evidence="5" id="KW-0949">S-adenosyl-L-methionine</keyword>
<evidence type="ECO:0000256" key="5">
    <source>
        <dbReference type="ARBA" id="ARBA00022691"/>
    </source>
</evidence>
<dbReference type="PANTHER" id="PTHR47036">
    <property type="entry name" value="COBALT-FACTOR III C(17)-METHYLTRANSFERASE-RELATED"/>
    <property type="match status" value="1"/>
</dbReference>
<dbReference type="GO" id="GO:0032259">
    <property type="term" value="P:methylation"/>
    <property type="evidence" value="ECO:0007669"/>
    <property type="project" value="UniProtKB-KW"/>
</dbReference>
<dbReference type="InterPro" id="IPR014777">
    <property type="entry name" value="4pyrrole_Mease_sub1"/>
</dbReference>
<dbReference type="Proteomes" id="UP000315252">
    <property type="component" value="Unassembled WGS sequence"/>
</dbReference>
<dbReference type="Gene3D" id="3.30.950.10">
    <property type="entry name" value="Methyltransferase, Cobalt-precorrin-4 Transmethylase, Domain 2"/>
    <property type="match status" value="1"/>
</dbReference>
<dbReference type="AlphaFoldDB" id="A0A545TMH6"/>
<evidence type="ECO:0000256" key="2">
    <source>
        <dbReference type="ARBA" id="ARBA00022573"/>
    </source>
</evidence>
<dbReference type="Gene3D" id="3.30.420.180">
    <property type="entry name" value="CobE/GbiG C-terminal domain"/>
    <property type="match status" value="1"/>
</dbReference>
<feature type="domain" description="Cobalamin synthesis G N-terminal" evidence="8">
    <location>
        <begin position="54"/>
        <end position="134"/>
    </location>
</feature>
<evidence type="ECO:0000259" key="8">
    <source>
        <dbReference type="Pfam" id="PF11760"/>
    </source>
</evidence>
<keyword evidence="3 9" id="KW-0489">Methyltransferase</keyword>
<evidence type="ECO:0000313" key="9">
    <source>
        <dbReference type="EMBL" id="TQV78430.1"/>
    </source>
</evidence>
<dbReference type="RefSeq" id="WP_142897763.1">
    <property type="nucleotide sequence ID" value="NZ_ML660057.1"/>
</dbReference>
<keyword evidence="10" id="KW-1185">Reference proteome</keyword>
<dbReference type="GO" id="GO:0009236">
    <property type="term" value="P:cobalamin biosynthetic process"/>
    <property type="evidence" value="ECO:0007669"/>
    <property type="project" value="UniProtKB-UniPathway"/>
</dbReference>
<dbReference type="SUPFAM" id="SSF159672">
    <property type="entry name" value="CbiG N-terminal domain-like"/>
    <property type="match status" value="1"/>
</dbReference>
<evidence type="ECO:0000256" key="4">
    <source>
        <dbReference type="ARBA" id="ARBA00022679"/>
    </source>
</evidence>
<dbReference type="SUPFAM" id="SSF159664">
    <property type="entry name" value="CobE/GbiG C-terminal domain-like"/>
    <property type="match status" value="1"/>
</dbReference>
<dbReference type="InterPro" id="IPR038029">
    <property type="entry name" value="GbiG_N_sf"/>
</dbReference>
<dbReference type="OrthoDB" id="9772960at2"/>
<dbReference type="InterPro" id="IPR035996">
    <property type="entry name" value="4pyrrol_Methylase_sf"/>
</dbReference>
<dbReference type="InterPro" id="IPR051810">
    <property type="entry name" value="Precorrin_MeTrfase"/>
</dbReference>
<dbReference type="InterPro" id="IPR006363">
    <property type="entry name" value="Cbl_synth_CobJ/CibH_dom"/>
</dbReference>
<dbReference type="NCBIfam" id="TIGR01466">
    <property type="entry name" value="cobJ_cbiH"/>
    <property type="match status" value="1"/>
</dbReference>
<dbReference type="InterPro" id="IPR002750">
    <property type="entry name" value="CobE/GbiG_C"/>
</dbReference>
<dbReference type="CDD" id="cd11646">
    <property type="entry name" value="Precorrin_3B_C17_MT"/>
    <property type="match status" value="1"/>
</dbReference>
<dbReference type="UniPathway" id="UPA00148"/>
<gene>
    <name evidence="9" type="primary">cobJ</name>
    <name evidence="9" type="ORF">FKG95_17860</name>
</gene>
<dbReference type="InterPro" id="IPR014776">
    <property type="entry name" value="4pyrrole_Mease_sub2"/>
</dbReference>
<feature type="domain" description="Tetrapyrrole methylase" evidence="6">
    <location>
        <begin position="352"/>
        <end position="562"/>
    </location>
</feature>
<proteinExistence type="predicted"/>
<evidence type="ECO:0000259" key="7">
    <source>
        <dbReference type="Pfam" id="PF01890"/>
    </source>
</evidence>
<dbReference type="Pfam" id="PF00590">
    <property type="entry name" value="TP_methylase"/>
    <property type="match status" value="1"/>
</dbReference>
<dbReference type="InterPro" id="IPR021744">
    <property type="entry name" value="CbiG_N"/>
</dbReference>
<accession>A0A545TMH6</accession>
<dbReference type="GO" id="GO:0030789">
    <property type="term" value="F:precorrin-3B C17-methyltransferase activity"/>
    <property type="evidence" value="ECO:0007669"/>
    <property type="project" value="UniProtKB-EC"/>
</dbReference>
<comment type="caution">
    <text evidence="9">The sequence shown here is derived from an EMBL/GenBank/DDBJ whole genome shotgun (WGS) entry which is preliminary data.</text>
</comment>
<keyword evidence="2" id="KW-0169">Cobalamin biosynthesis</keyword>
<dbReference type="Pfam" id="PF01890">
    <property type="entry name" value="CbiG_C"/>
    <property type="match status" value="1"/>
</dbReference>
<feature type="domain" description="CobE/GbiG C-terminal" evidence="7">
    <location>
        <begin position="214"/>
        <end position="334"/>
    </location>
</feature>
<keyword evidence="4 9" id="KW-0808">Transferase</keyword>
<dbReference type="PANTHER" id="PTHR47036:SF1">
    <property type="entry name" value="COBALT-FACTOR III C(17)-METHYLTRANSFERASE-RELATED"/>
    <property type="match status" value="1"/>
</dbReference>
<dbReference type="Pfam" id="PF11760">
    <property type="entry name" value="CbiG_N"/>
    <property type="match status" value="1"/>
</dbReference>
<evidence type="ECO:0000256" key="3">
    <source>
        <dbReference type="ARBA" id="ARBA00022603"/>
    </source>
</evidence>
<name>A0A545TMH6_9PROT</name>
<organism evidence="9 10">
    <name type="scientific">Denitrobaculum tricleocarpae</name>
    <dbReference type="NCBI Taxonomy" id="2591009"/>
    <lineage>
        <taxon>Bacteria</taxon>
        <taxon>Pseudomonadati</taxon>
        <taxon>Pseudomonadota</taxon>
        <taxon>Alphaproteobacteria</taxon>
        <taxon>Rhodospirillales</taxon>
        <taxon>Rhodospirillaceae</taxon>
        <taxon>Denitrobaculum</taxon>
    </lineage>
</organism>
<reference evidence="9 10" key="1">
    <citation type="submission" date="2019-06" db="EMBL/GenBank/DDBJ databases">
        <title>Whole genome sequence for Rhodospirillaceae sp. R148.</title>
        <authorList>
            <person name="Wang G."/>
        </authorList>
    </citation>
    <scope>NUCLEOTIDE SEQUENCE [LARGE SCALE GENOMIC DNA]</scope>
    <source>
        <strain evidence="9 10">R148</strain>
    </source>
</reference>
<dbReference type="SUPFAM" id="SSF53790">
    <property type="entry name" value="Tetrapyrrole methylase"/>
    <property type="match status" value="1"/>
</dbReference>
<dbReference type="EC" id="2.1.1.131" evidence="9"/>
<dbReference type="InterPro" id="IPR000878">
    <property type="entry name" value="4pyrrol_Mease"/>
</dbReference>
<dbReference type="Gene3D" id="3.40.1010.10">
    <property type="entry name" value="Cobalt-precorrin-4 Transmethylase, Domain 1"/>
    <property type="match status" value="1"/>
</dbReference>
<sequence>MTAAQHPEAPVFIALTAKGRDLAARLSADWPGSELHGLAGRAEPVEIGFTSVAEHLRELFAAGRPIVGICAAGVLIRTLAPLLSDKHSEPAVLALAEDGSAVVPLLGGHRGANEIARRLAESLGIEAAVTTAGDRRFSVALDAPPKGWRLGNPEHYKAFVASALSGEKIQLEGSADWISQSDLPLDDDGTLTIRITEQEVSGSEQELIFHPQVLALGVGCERNAEPEELLGLVRQTLAAESLAAGAVAAVVSIDVKADEPAVHAVADALVVPARFFAAEVLEAETPRLATPSDLVFREVGCHGVSEGAALAAAGPTGHLIQPKVKSARATCAIARSAGLIDAQQVGRARGSLAVIGLGPGNVEWRAPEVEAVVRQASDLVGYGLYLDLLGPLAKDKICHDYALGEEEARVRAALDLAAEGRDVALICSGDPGIYAMAALVYELLDRADNPAWLRVEQKVVPGISALQAAAARIGAPLGHDFCAISLSDLLTPWEAIEQRLKAAAEGDFVVAFYNPVSKRRTTQLARAVEILSAHRPADTPVVLGRNLGRPGERVTVLDLADLTADKVDMLTVVLVGASTTRRVERSDGSCWVYTPRGYAKKMVQLKASGDAA</sequence>
<evidence type="ECO:0000259" key="6">
    <source>
        <dbReference type="Pfam" id="PF00590"/>
    </source>
</evidence>
<evidence type="ECO:0000256" key="1">
    <source>
        <dbReference type="ARBA" id="ARBA00004953"/>
    </source>
</evidence>
<dbReference type="EMBL" id="VHSH01000006">
    <property type="protein sequence ID" value="TQV78430.1"/>
    <property type="molecule type" value="Genomic_DNA"/>
</dbReference>
<protein>
    <submittedName>
        <fullName evidence="9">Precorrin-3B C(17)-methyltransferase</fullName>
        <ecNumber evidence="9">2.1.1.131</ecNumber>
    </submittedName>
</protein>
<evidence type="ECO:0000313" key="10">
    <source>
        <dbReference type="Proteomes" id="UP000315252"/>
    </source>
</evidence>